<comment type="caution">
    <text evidence="1">The sequence shown here is derived from an EMBL/GenBank/DDBJ whole genome shotgun (WGS) entry which is preliminary data.</text>
</comment>
<name>A0A329S8F8_9STRA</name>
<protein>
    <submittedName>
        <fullName evidence="1">Uncharacterized protein</fullName>
    </submittedName>
</protein>
<dbReference type="OrthoDB" id="127679at2759"/>
<gene>
    <name evidence="1" type="ORF">PC110_g10564</name>
</gene>
<keyword evidence="2" id="KW-1185">Reference proteome</keyword>
<dbReference type="EMBL" id="MJFZ01000250">
    <property type="protein sequence ID" value="RAW33107.1"/>
    <property type="molecule type" value="Genomic_DNA"/>
</dbReference>
<dbReference type="VEuPathDB" id="FungiDB:PC110_g10564"/>
<evidence type="ECO:0000313" key="1">
    <source>
        <dbReference type="EMBL" id="RAW33107.1"/>
    </source>
</evidence>
<evidence type="ECO:0000313" key="2">
    <source>
        <dbReference type="Proteomes" id="UP000251314"/>
    </source>
</evidence>
<dbReference type="Proteomes" id="UP000251314">
    <property type="component" value="Unassembled WGS sequence"/>
</dbReference>
<organism evidence="1 2">
    <name type="scientific">Phytophthora cactorum</name>
    <dbReference type="NCBI Taxonomy" id="29920"/>
    <lineage>
        <taxon>Eukaryota</taxon>
        <taxon>Sar</taxon>
        <taxon>Stramenopiles</taxon>
        <taxon>Oomycota</taxon>
        <taxon>Peronosporomycetes</taxon>
        <taxon>Peronosporales</taxon>
        <taxon>Peronosporaceae</taxon>
        <taxon>Phytophthora</taxon>
    </lineage>
</organism>
<dbReference type="AlphaFoldDB" id="A0A329S8F8"/>
<sequence>MLSARRCTGRWRILAGNHIRLAEQGLDGIHPDLGGNRRAGITSAEMISAPSVKGQNTGKTIAGRMWPAVGVIELIIRTMLVRLLLDPIAPDRTVLQLEPGQRYGWCEEHDQSGKHAVGMVHDVVNENRDRILLGTGSMMSLDLARSLKRSFGMLKIPVKVSGLGGTPTYITSEARVMVTLGGWMAMVYVLDVWLTNIGEG</sequence>
<proteinExistence type="predicted"/>
<accession>A0A329S8F8</accession>
<reference evidence="1 2" key="1">
    <citation type="submission" date="2018-01" db="EMBL/GenBank/DDBJ databases">
        <title>Draft genome of the strawberry crown rot pathogen Phytophthora cactorum.</title>
        <authorList>
            <person name="Armitage A.D."/>
            <person name="Lysoe E."/>
            <person name="Nellist C.F."/>
            <person name="Harrison R.J."/>
            <person name="Brurberg M.B."/>
        </authorList>
    </citation>
    <scope>NUCLEOTIDE SEQUENCE [LARGE SCALE GENOMIC DNA]</scope>
    <source>
        <strain evidence="1 2">10300</strain>
    </source>
</reference>